<feature type="transmembrane region" description="Helical" evidence="1">
    <location>
        <begin position="214"/>
        <end position="235"/>
    </location>
</feature>
<feature type="transmembrane region" description="Helical" evidence="1">
    <location>
        <begin position="35"/>
        <end position="55"/>
    </location>
</feature>
<dbReference type="RefSeq" id="WP_152762952.1">
    <property type="nucleotide sequence ID" value="NZ_WHNP01000027.1"/>
</dbReference>
<keyword evidence="1" id="KW-1133">Transmembrane helix</keyword>
<evidence type="ECO:0000256" key="1">
    <source>
        <dbReference type="SAM" id="Phobius"/>
    </source>
</evidence>
<dbReference type="Pfam" id="PF09948">
    <property type="entry name" value="PpoB2"/>
    <property type="match status" value="1"/>
</dbReference>
<protein>
    <submittedName>
        <fullName evidence="2">DUF2182 domain-containing protein</fullName>
    </submittedName>
</protein>
<keyword evidence="1" id="KW-0812">Transmembrane</keyword>
<feature type="transmembrane region" description="Helical" evidence="1">
    <location>
        <begin position="75"/>
        <end position="101"/>
    </location>
</feature>
<reference evidence="2 3" key="1">
    <citation type="submission" date="2019-10" db="EMBL/GenBank/DDBJ databases">
        <title>Paraburkholderia sp. isolated from nodules of Mimosa pudica from Brazilian Atlantic Forest soils.</title>
        <authorList>
            <person name="Paulitsch F."/>
            <person name="Hungria M."/>
            <person name="Dall'Agnol R."/>
        </authorList>
    </citation>
    <scope>NUCLEOTIDE SEQUENCE [LARGE SCALE GENOMIC DNA]</scope>
    <source>
        <strain evidence="2 3">CNPSo 3157</strain>
    </source>
</reference>
<keyword evidence="1" id="KW-0472">Membrane</keyword>
<dbReference type="Proteomes" id="UP000484381">
    <property type="component" value="Unassembled WGS sequence"/>
</dbReference>
<accession>A0A7X1NEY1</accession>
<sequence>MSAMGEMPMPGGWSLSMTWVPMCGQKWPRAAASFVGMWLVMMIAMMLPSLAPVLWRYHEAVGLTDGRNGRDGRRVAPLTALVSVGYFFVWTVVGVAVFALGAATTALALHFPALARAVPVAAGVAVLIAGVVQFSAWKARYLACCRYTSVSGCASRTDARAAWLHGLRLGVHCCYCCAGLTAVLLIDGIMNLYAMAFVTAAITAERLAPAGERVARAIGVVVVAMGITMIARAFAFG</sequence>
<keyword evidence="3" id="KW-1185">Reference proteome</keyword>
<organism evidence="2 3">
    <name type="scientific">Paraburkholderia franconis</name>
    <dbReference type="NCBI Taxonomy" id="2654983"/>
    <lineage>
        <taxon>Bacteria</taxon>
        <taxon>Pseudomonadati</taxon>
        <taxon>Pseudomonadota</taxon>
        <taxon>Betaproteobacteria</taxon>
        <taxon>Burkholderiales</taxon>
        <taxon>Burkholderiaceae</taxon>
        <taxon>Paraburkholderia</taxon>
    </lineage>
</organism>
<feature type="transmembrane region" description="Helical" evidence="1">
    <location>
        <begin position="113"/>
        <end position="132"/>
    </location>
</feature>
<feature type="transmembrane region" description="Helical" evidence="1">
    <location>
        <begin position="169"/>
        <end position="194"/>
    </location>
</feature>
<evidence type="ECO:0000313" key="2">
    <source>
        <dbReference type="EMBL" id="MPW20213.1"/>
    </source>
</evidence>
<dbReference type="InterPro" id="IPR018688">
    <property type="entry name" value="PpoB2-like"/>
</dbReference>
<proteinExistence type="predicted"/>
<gene>
    <name evidence="2" type="ORF">GCT13_25830</name>
</gene>
<comment type="caution">
    <text evidence="2">The sequence shown here is derived from an EMBL/GenBank/DDBJ whole genome shotgun (WGS) entry which is preliminary data.</text>
</comment>
<name>A0A7X1NEY1_9BURK</name>
<dbReference type="EMBL" id="WHNP01000027">
    <property type="protein sequence ID" value="MPW20213.1"/>
    <property type="molecule type" value="Genomic_DNA"/>
</dbReference>
<evidence type="ECO:0000313" key="3">
    <source>
        <dbReference type="Proteomes" id="UP000484381"/>
    </source>
</evidence>
<dbReference type="AlphaFoldDB" id="A0A7X1NEY1"/>